<sequence>MKNFFIKFLSATFSILICFELSAFCQRSYIIKGELDPNIRGKVYLLYNRNDQSVIDSSAVYDGRFQFKGATSFPVYATISLNPEWKQEAKRYIHVDFQNFFLENANITLLGTNSLKTSKIKGGKAQEDYIEHGEPLLPLNERMKVLSEEAEQYRKNGNETEFNSVLHQMDELRDKVKMSDSLYILSHPDSYVAYTLWKNKHRGLIDPELNTEFMKFSSAIRKSEEGQKMDAKISLAKKLSQGKPAPDFELIQDNGKSLTLRSLKGKNVLLCFWFRRFLGFDEFAFNLARLNRQLKDKNLAILGVYYDLNPEDDKESWLQTIRDKEFNWLNAADFGGVTSEKGAVSPTAVNYGLSYGTLPQAFLIGPDGKIIARHLNLKDRDLYITIKKMLQ</sequence>
<dbReference type="RefSeq" id="WP_117393393.1">
    <property type="nucleotide sequence ID" value="NZ_QWDC01000003.1"/>
</dbReference>
<dbReference type="GO" id="GO:0030313">
    <property type="term" value="C:cell envelope"/>
    <property type="evidence" value="ECO:0007669"/>
    <property type="project" value="UniProtKB-SubCell"/>
</dbReference>
<dbReference type="Pfam" id="PF14289">
    <property type="entry name" value="DUF4369"/>
    <property type="match status" value="1"/>
</dbReference>
<comment type="caution">
    <text evidence="7">The sequence shown here is derived from an EMBL/GenBank/DDBJ whole genome shotgun (WGS) entry which is preliminary data.</text>
</comment>
<keyword evidence="8" id="KW-1185">Reference proteome</keyword>
<organism evidence="7 8">
    <name type="scientific">Mucilaginibacter conchicola</name>
    <dbReference type="NCBI Taxonomy" id="2303333"/>
    <lineage>
        <taxon>Bacteria</taxon>
        <taxon>Pseudomonadati</taxon>
        <taxon>Bacteroidota</taxon>
        <taxon>Sphingobacteriia</taxon>
        <taxon>Sphingobacteriales</taxon>
        <taxon>Sphingobacteriaceae</taxon>
        <taxon>Mucilaginibacter</taxon>
    </lineage>
</organism>
<dbReference type="GO" id="GO:0016491">
    <property type="term" value="F:oxidoreductase activity"/>
    <property type="evidence" value="ECO:0007669"/>
    <property type="project" value="InterPro"/>
</dbReference>
<evidence type="ECO:0000259" key="6">
    <source>
        <dbReference type="PROSITE" id="PS51352"/>
    </source>
</evidence>
<dbReference type="AlphaFoldDB" id="A0A372NRG7"/>
<dbReference type="InterPro" id="IPR025380">
    <property type="entry name" value="DUF4369"/>
</dbReference>
<name>A0A372NRG7_9SPHI</name>
<evidence type="ECO:0000256" key="1">
    <source>
        <dbReference type="ARBA" id="ARBA00004196"/>
    </source>
</evidence>
<keyword evidence="2" id="KW-0201">Cytochrome c-type biogenesis</keyword>
<evidence type="ECO:0000256" key="3">
    <source>
        <dbReference type="ARBA" id="ARBA00023157"/>
    </source>
</evidence>
<evidence type="ECO:0000256" key="4">
    <source>
        <dbReference type="ARBA" id="ARBA00023284"/>
    </source>
</evidence>
<feature type="chain" id="PRO_5016647104" evidence="5">
    <location>
        <begin position="24"/>
        <end position="391"/>
    </location>
</feature>
<evidence type="ECO:0000256" key="5">
    <source>
        <dbReference type="SAM" id="SignalP"/>
    </source>
</evidence>
<keyword evidence="4" id="KW-0676">Redox-active center</keyword>
<gene>
    <name evidence="7" type="ORF">D0C36_19810</name>
</gene>
<dbReference type="GO" id="GO:0016209">
    <property type="term" value="F:antioxidant activity"/>
    <property type="evidence" value="ECO:0007669"/>
    <property type="project" value="InterPro"/>
</dbReference>
<dbReference type="InterPro" id="IPR050553">
    <property type="entry name" value="Thioredoxin_ResA/DsbE_sf"/>
</dbReference>
<feature type="domain" description="Thioredoxin" evidence="6">
    <location>
        <begin position="239"/>
        <end position="391"/>
    </location>
</feature>
<dbReference type="SUPFAM" id="SSF52833">
    <property type="entry name" value="Thioredoxin-like"/>
    <property type="match status" value="1"/>
</dbReference>
<dbReference type="Pfam" id="PF00578">
    <property type="entry name" value="AhpC-TSA"/>
    <property type="match status" value="1"/>
</dbReference>
<dbReference type="EMBL" id="QWDC01000003">
    <property type="protein sequence ID" value="RFZ91187.1"/>
    <property type="molecule type" value="Genomic_DNA"/>
</dbReference>
<dbReference type="OrthoDB" id="633771at2"/>
<evidence type="ECO:0000313" key="8">
    <source>
        <dbReference type="Proteomes" id="UP000264217"/>
    </source>
</evidence>
<feature type="signal peptide" evidence="5">
    <location>
        <begin position="1"/>
        <end position="23"/>
    </location>
</feature>
<dbReference type="PANTHER" id="PTHR42852:SF6">
    <property type="entry name" value="THIOL:DISULFIDE INTERCHANGE PROTEIN DSBE"/>
    <property type="match status" value="1"/>
</dbReference>
<evidence type="ECO:0000313" key="7">
    <source>
        <dbReference type="EMBL" id="RFZ91187.1"/>
    </source>
</evidence>
<dbReference type="PROSITE" id="PS51352">
    <property type="entry name" value="THIOREDOXIN_2"/>
    <property type="match status" value="1"/>
</dbReference>
<comment type="subcellular location">
    <subcellularLocation>
        <location evidence="1">Cell envelope</location>
    </subcellularLocation>
</comment>
<reference evidence="7 8" key="1">
    <citation type="submission" date="2018-08" db="EMBL/GenBank/DDBJ databases">
        <title>Mucilaginibacter sp. MYSH2.</title>
        <authorList>
            <person name="Seo T."/>
        </authorList>
    </citation>
    <scope>NUCLEOTIDE SEQUENCE [LARGE SCALE GENOMIC DNA]</scope>
    <source>
        <strain evidence="7 8">MYSH2</strain>
    </source>
</reference>
<dbReference type="Proteomes" id="UP000264217">
    <property type="component" value="Unassembled WGS sequence"/>
</dbReference>
<dbReference type="PANTHER" id="PTHR42852">
    <property type="entry name" value="THIOL:DISULFIDE INTERCHANGE PROTEIN DSBE"/>
    <property type="match status" value="1"/>
</dbReference>
<dbReference type="CDD" id="cd02966">
    <property type="entry name" value="TlpA_like_family"/>
    <property type="match status" value="1"/>
</dbReference>
<dbReference type="InterPro" id="IPR036249">
    <property type="entry name" value="Thioredoxin-like_sf"/>
</dbReference>
<dbReference type="GO" id="GO:0017004">
    <property type="term" value="P:cytochrome complex assembly"/>
    <property type="evidence" value="ECO:0007669"/>
    <property type="project" value="UniProtKB-KW"/>
</dbReference>
<keyword evidence="5" id="KW-0732">Signal</keyword>
<dbReference type="InterPro" id="IPR000866">
    <property type="entry name" value="AhpC/TSA"/>
</dbReference>
<accession>A0A372NRG7</accession>
<protein>
    <submittedName>
        <fullName evidence="7">DUF4369 domain-containing protein</fullName>
    </submittedName>
</protein>
<dbReference type="InterPro" id="IPR013766">
    <property type="entry name" value="Thioredoxin_domain"/>
</dbReference>
<evidence type="ECO:0000256" key="2">
    <source>
        <dbReference type="ARBA" id="ARBA00022748"/>
    </source>
</evidence>
<proteinExistence type="predicted"/>
<keyword evidence="3" id="KW-1015">Disulfide bond</keyword>
<dbReference type="Gene3D" id="3.40.30.10">
    <property type="entry name" value="Glutaredoxin"/>
    <property type="match status" value="1"/>
</dbReference>